<dbReference type="PANTHER" id="PTHR11014">
    <property type="entry name" value="PEPTIDASE M20 FAMILY MEMBER"/>
    <property type="match status" value="1"/>
</dbReference>
<evidence type="ECO:0000313" key="2">
    <source>
        <dbReference type="Proteomes" id="UP000554482"/>
    </source>
</evidence>
<dbReference type="SUPFAM" id="SSF53187">
    <property type="entry name" value="Zn-dependent exopeptidases"/>
    <property type="match status" value="1"/>
</dbReference>
<organism evidence="1 2">
    <name type="scientific">Thalictrum thalictroides</name>
    <name type="common">Rue-anemone</name>
    <name type="synonym">Anemone thalictroides</name>
    <dbReference type="NCBI Taxonomy" id="46969"/>
    <lineage>
        <taxon>Eukaryota</taxon>
        <taxon>Viridiplantae</taxon>
        <taxon>Streptophyta</taxon>
        <taxon>Embryophyta</taxon>
        <taxon>Tracheophyta</taxon>
        <taxon>Spermatophyta</taxon>
        <taxon>Magnoliopsida</taxon>
        <taxon>Ranunculales</taxon>
        <taxon>Ranunculaceae</taxon>
        <taxon>Thalictroideae</taxon>
        <taxon>Thalictrum</taxon>
    </lineage>
</organism>
<evidence type="ECO:0000313" key="1">
    <source>
        <dbReference type="EMBL" id="KAF5198820.1"/>
    </source>
</evidence>
<dbReference type="EMBL" id="JABWDY010012784">
    <property type="protein sequence ID" value="KAF5198820.1"/>
    <property type="molecule type" value="Genomic_DNA"/>
</dbReference>
<dbReference type="Pfam" id="PF01546">
    <property type="entry name" value="Peptidase_M20"/>
    <property type="match status" value="1"/>
</dbReference>
<reference evidence="1 2" key="1">
    <citation type="submission" date="2020-06" db="EMBL/GenBank/DDBJ databases">
        <title>Transcriptomic and genomic resources for Thalictrum thalictroides and T. hernandezii: Facilitating candidate gene discovery in an emerging model plant lineage.</title>
        <authorList>
            <person name="Arias T."/>
            <person name="Riano-Pachon D.M."/>
            <person name="Di Stilio V.S."/>
        </authorList>
    </citation>
    <scope>NUCLEOTIDE SEQUENCE [LARGE SCALE GENOMIC DNA]</scope>
    <source>
        <strain evidence="2">cv. WT478/WT964</strain>
        <tissue evidence="1">Leaves</tissue>
    </source>
</reference>
<dbReference type="GO" id="GO:0016787">
    <property type="term" value="F:hydrolase activity"/>
    <property type="evidence" value="ECO:0007669"/>
    <property type="project" value="UniProtKB-KW"/>
</dbReference>
<dbReference type="AlphaFoldDB" id="A0A7J6WQD6"/>
<gene>
    <name evidence="1" type="ORF">FRX31_011595</name>
</gene>
<proteinExistence type="predicted"/>
<keyword evidence="1" id="KW-0378">Hydrolase</keyword>
<keyword evidence="2" id="KW-1185">Reference proteome</keyword>
<dbReference type="InterPro" id="IPR017439">
    <property type="entry name" value="Amidohydrolase"/>
</dbReference>
<protein>
    <submittedName>
        <fullName evidence="1">Iaa-amino acid hydrolase ilr1-like</fullName>
    </submittedName>
</protein>
<dbReference type="InterPro" id="IPR002933">
    <property type="entry name" value="Peptidase_M20"/>
</dbReference>
<dbReference type="OrthoDB" id="6119954at2759"/>
<dbReference type="PANTHER" id="PTHR11014:SF140">
    <property type="entry name" value="IAA-AMINO ACID HYDROLASE ILR1-LIKE 3"/>
    <property type="match status" value="1"/>
</dbReference>
<sequence>MMQSEYPAYPATVNDEVKHEHVKRVGGMLLGSENVKVAKKVMAGEDFAFYQEVIPGVMFGIGIRNEQLGAVHSPHSPYFFIDEDVLPIGAAVHTALAEIYLHEQHESVNRRGHSV</sequence>
<comment type="caution">
    <text evidence="1">The sequence shown here is derived from an EMBL/GenBank/DDBJ whole genome shotgun (WGS) entry which is preliminary data.</text>
</comment>
<dbReference type="Gene3D" id="3.40.630.10">
    <property type="entry name" value="Zn peptidases"/>
    <property type="match status" value="1"/>
</dbReference>
<name>A0A7J6WQD6_THATH</name>
<dbReference type="Proteomes" id="UP000554482">
    <property type="component" value="Unassembled WGS sequence"/>
</dbReference>
<accession>A0A7J6WQD6</accession>